<dbReference type="EMBL" id="FOCO01000012">
    <property type="protein sequence ID" value="SEN37211.1"/>
    <property type="molecule type" value="Genomic_DNA"/>
</dbReference>
<evidence type="ECO:0000313" key="1">
    <source>
        <dbReference type="EMBL" id="SEN37211.1"/>
    </source>
</evidence>
<dbReference type="InterPro" id="IPR029033">
    <property type="entry name" value="His_PPase_superfam"/>
</dbReference>
<keyword evidence="2" id="KW-1185">Reference proteome</keyword>
<proteinExistence type="predicted"/>
<sequence length="185" mass="20331">MTRFFWVRHGPTHAKSMVGWSDLPADLSDVAALARLSDYLPDAPVVSSTLIRAAATADAIQGGRSRLPHDPDLREIHFGAWELQRFDDVKDQAHIRAYWEEPGSVAPPDGESWDAVSARVNGAVDRLLVHPEVIVVAHFGVILTQVQRALGISAYQAFAQKIDNLSVTEVVFDGAWRTGAINRIL</sequence>
<dbReference type="OrthoDB" id="8347407at2"/>
<dbReference type="Gene3D" id="3.40.50.1240">
    <property type="entry name" value="Phosphoglycerate mutase-like"/>
    <property type="match status" value="1"/>
</dbReference>
<name>A0A1H8FZE3_9RHOB</name>
<dbReference type="InterPro" id="IPR013078">
    <property type="entry name" value="His_Pase_superF_clade-1"/>
</dbReference>
<dbReference type="SUPFAM" id="SSF53254">
    <property type="entry name" value="Phosphoglycerate mutase-like"/>
    <property type="match status" value="1"/>
</dbReference>
<dbReference type="InterPro" id="IPR050275">
    <property type="entry name" value="PGM_Phosphatase"/>
</dbReference>
<dbReference type="PANTHER" id="PTHR48100:SF1">
    <property type="entry name" value="HISTIDINE PHOSPHATASE FAMILY PROTEIN-RELATED"/>
    <property type="match status" value="1"/>
</dbReference>
<dbReference type="GO" id="GO:0005737">
    <property type="term" value="C:cytoplasm"/>
    <property type="evidence" value="ECO:0007669"/>
    <property type="project" value="TreeGrafter"/>
</dbReference>
<dbReference type="Pfam" id="PF00300">
    <property type="entry name" value="His_Phos_1"/>
    <property type="match status" value="1"/>
</dbReference>
<dbReference type="STRING" id="1077947.SAMN05216227_101271"/>
<evidence type="ECO:0000313" key="2">
    <source>
        <dbReference type="Proteomes" id="UP000183002"/>
    </source>
</evidence>
<gene>
    <name evidence="1" type="ORF">SAMN05216227_101271</name>
</gene>
<dbReference type="AlphaFoldDB" id="A0A1H8FZE3"/>
<protein>
    <submittedName>
        <fullName evidence="1">Broad specificity phosphatase PhoE</fullName>
    </submittedName>
</protein>
<reference evidence="1 2" key="1">
    <citation type="submission" date="2016-10" db="EMBL/GenBank/DDBJ databases">
        <authorList>
            <person name="de Groot N.N."/>
        </authorList>
    </citation>
    <scope>NUCLEOTIDE SEQUENCE [LARGE SCALE GENOMIC DNA]</scope>
    <source>
        <strain evidence="1 2">CGMCC 1.10836</strain>
    </source>
</reference>
<accession>A0A1H8FZE3</accession>
<dbReference type="PANTHER" id="PTHR48100">
    <property type="entry name" value="BROAD-SPECIFICITY PHOSPHATASE YOR283W-RELATED"/>
    <property type="match status" value="1"/>
</dbReference>
<dbReference type="GO" id="GO:0016791">
    <property type="term" value="F:phosphatase activity"/>
    <property type="evidence" value="ECO:0007669"/>
    <property type="project" value="TreeGrafter"/>
</dbReference>
<organism evidence="1 2">
    <name type="scientific">Pseudorhodobacter antarcticus</name>
    <dbReference type="NCBI Taxonomy" id="1077947"/>
    <lineage>
        <taxon>Bacteria</taxon>
        <taxon>Pseudomonadati</taxon>
        <taxon>Pseudomonadota</taxon>
        <taxon>Alphaproteobacteria</taxon>
        <taxon>Rhodobacterales</taxon>
        <taxon>Paracoccaceae</taxon>
        <taxon>Pseudorhodobacter</taxon>
    </lineage>
</organism>
<dbReference type="SMART" id="SM00855">
    <property type="entry name" value="PGAM"/>
    <property type="match status" value="1"/>
</dbReference>
<dbReference type="Proteomes" id="UP000183002">
    <property type="component" value="Unassembled WGS sequence"/>
</dbReference>
<dbReference type="RefSeq" id="WP_074818596.1">
    <property type="nucleotide sequence ID" value="NZ_FOCO01000012.1"/>
</dbReference>